<evidence type="ECO:0000256" key="6">
    <source>
        <dbReference type="ARBA" id="ARBA00023242"/>
    </source>
</evidence>
<dbReference type="KEGG" id="dci:103511282"/>
<keyword evidence="6" id="KW-0539">Nucleus</keyword>
<feature type="domain" description="C2H2-type" evidence="8">
    <location>
        <begin position="56"/>
        <end position="79"/>
    </location>
</feature>
<dbReference type="GO" id="GO:0008270">
    <property type="term" value="F:zinc ion binding"/>
    <property type="evidence" value="ECO:0007669"/>
    <property type="project" value="UniProtKB-KW"/>
</dbReference>
<dbReference type="GeneID" id="103511282"/>
<evidence type="ECO:0000256" key="5">
    <source>
        <dbReference type="ARBA" id="ARBA00022833"/>
    </source>
</evidence>
<dbReference type="InterPro" id="IPR036236">
    <property type="entry name" value="Znf_C2H2_sf"/>
</dbReference>
<dbReference type="InterPro" id="IPR013087">
    <property type="entry name" value="Znf_C2H2_type"/>
</dbReference>
<dbReference type="GO" id="GO:0000977">
    <property type="term" value="F:RNA polymerase II transcription regulatory region sequence-specific DNA binding"/>
    <property type="evidence" value="ECO:0007669"/>
    <property type="project" value="TreeGrafter"/>
</dbReference>
<evidence type="ECO:0000256" key="2">
    <source>
        <dbReference type="ARBA" id="ARBA00022723"/>
    </source>
</evidence>
<evidence type="ECO:0000313" key="10">
    <source>
        <dbReference type="RefSeq" id="XP_026680890.1"/>
    </source>
</evidence>
<dbReference type="FunFam" id="3.30.160.60:FF:001498">
    <property type="entry name" value="Zinc finger protein 404"/>
    <property type="match status" value="1"/>
</dbReference>
<dbReference type="PROSITE" id="PS00028">
    <property type="entry name" value="ZINC_FINGER_C2H2_1"/>
    <property type="match status" value="4"/>
</dbReference>
<evidence type="ECO:0000259" key="8">
    <source>
        <dbReference type="PROSITE" id="PS50157"/>
    </source>
</evidence>
<gene>
    <name evidence="10 11" type="primary">LOC103511282</name>
</gene>
<keyword evidence="9" id="KW-1185">Reference proteome</keyword>
<feature type="domain" description="C2H2-type" evidence="8">
    <location>
        <begin position="156"/>
        <end position="183"/>
    </location>
</feature>
<evidence type="ECO:0000256" key="1">
    <source>
        <dbReference type="ARBA" id="ARBA00004123"/>
    </source>
</evidence>
<dbReference type="GO" id="GO:0005634">
    <property type="term" value="C:nucleus"/>
    <property type="evidence" value="ECO:0007669"/>
    <property type="project" value="UniProtKB-SubCell"/>
</dbReference>
<protein>
    <submittedName>
        <fullName evidence="10">Zinc finger protein 273 isoform X1</fullName>
    </submittedName>
    <submittedName>
        <fullName evidence="11">Zinc finger protein 273 isoform X2</fullName>
    </submittedName>
</protein>
<dbReference type="Pfam" id="PF00096">
    <property type="entry name" value="zf-C2H2"/>
    <property type="match status" value="2"/>
</dbReference>
<comment type="subcellular location">
    <subcellularLocation>
        <location evidence="1">Nucleus</location>
    </subcellularLocation>
</comment>
<dbReference type="FunFam" id="3.30.160.60:FF:000557">
    <property type="entry name" value="zinc finger and SCAN domain-containing protein 29"/>
    <property type="match status" value="1"/>
</dbReference>
<dbReference type="RefSeq" id="XP_026680891.1">
    <property type="nucleotide sequence ID" value="XM_026825090.1"/>
</dbReference>
<evidence type="ECO:0000256" key="3">
    <source>
        <dbReference type="ARBA" id="ARBA00022737"/>
    </source>
</evidence>
<reference evidence="10 11" key="1">
    <citation type="submission" date="2025-04" db="UniProtKB">
        <authorList>
            <consortium name="RefSeq"/>
        </authorList>
    </citation>
    <scope>IDENTIFICATION</scope>
</reference>
<dbReference type="SMART" id="SM00355">
    <property type="entry name" value="ZnF_C2H2"/>
    <property type="match status" value="6"/>
</dbReference>
<feature type="domain" description="C2H2-type" evidence="8">
    <location>
        <begin position="93"/>
        <end position="121"/>
    </location>
</feature>
<sequence>MCGITKVLDKHRDSPENVIPSENSGLIPCSYCDKKLKGQFNLRQHFFAKHSPDLLYECEICKARFKLSRYLNKHLHDAHPEAIKTERERKLIFKCDLCGNILSSKHILQEHVRVVHMGLSRKYHYEYKPDGVCDVCGEYKKQLLQHKRLHFPLRPYACTQCDKTFKKKNHLTTHYRIHTGEKPYQCDICGRGFAQSNDMKKHRRTVHKAQIHAVEDKG</sequence>
<dbReference type="PANTHER" id="PTHR24379">
    <property type="entry name" value="KRAB AND ZINC FINGER DOMAIN-CONTAINING"/>
    <property type="match status" value="1"/>
</dbReference>
<dbReference type="SUPFAM" id="SSF57667">
    <property type="entry name" value="beta-beta-alpha zinc fingers"/>
    <property type="match status" value="2"/>
</dbReference>
<keyword evidence="3" id="KW-0677">Repeat</keyword>
<dbReference type="STRING" id="121845.A0A3Q0J2E1"/>
<name>A0A3Q0J2E1_DIACI</name>
<dbReference type="GO" id="GO:0000981">
    <property type="term" value="F:DNA-binding transcription factor activity, RNA polymerase II-specific"/>
    <property type="evidence" value="ECO:0007669"/>
    <property type="project" value="TreeGrafter"/>
</dbReference>
<keyword evidence="2" id="KW-0479">Metal-binding</keyword>
<accession>A0A3Q0J2E1</accession>
<dbReference type="PROSITE" id="PS50157">
    <property type="entry name" value="ZINC_FINGER_C2H2_2"/>
    <property type="match status" value="4"/>
</dbReference>
<organism evidence="9 10">
    <name type="scientific">Diaphorina citri</name>
    <name type="common">Asian citrus psyllid</name>
    <dbReference type="NCBI Taxonomy" id="121845"/>
    <lineage>
        <taxon>Eukaryota</taxon>
        <taxon>Metazoa</taxon>
        <taxon>Ecdysozoa</taxon>
        <taxon>Arthropoda</taxon>
        <taxon>Hexapoda</taxon>
        <taxon>Insecta</taxon>
        <taxon>Pterygota</taxon>
        <taxon>Neoptera</taxon>
        <taxon>Paraneoptera</taxon>
        <taxon>Hemiptera</taxon>
        <taxon>Sternorrhyncha</taxon>
        <taxon>Psylloidea</taxon>
        <taxon>Psyllidae</taxon>
        <taxon>Diaphorininae</taxon>
        <taxon>Diaphorina</taxon>
    </lineage>
</organism>
<feature type="domain" description="C2H2-type" evidence="8">
    <location>
        <begin position="184"/>
        <end position="212"/>
    </location>
</feature>
<evidence type="ECO:0000256" key="7">
    <source>
        <dbReference type="PROSITE-ProRule" id="PRU00042"/>
    </source>
</evidence>
<evidence type="ECO:0000256" key="4">
    <source>
        <dbReference type="ARBA" id="ARBA00022771"/>
    </source>
</evidence>
<dbReference type="Proteomes" id="UP000079169">
    <property type="component" value="Unplaced"/>
</dbReference>
<keyword evidence="4 7" id="KW-0863">Zinc-finger</keyword>
<dbReference type="AlphaFoldDB" id="A0A3Q0J2E1"/>
<proteinExistence type="predicted"/>
<dbReference type="RefSeq" id="XP_026680890.1">
    <property type="nucleotide sequence ID" value="XM_026825089.1"/>
</dbReference>
<evidence type="ECO:0000313" key="11">
    <source>
        <dbReference type="RefSeq" id="XP_026680891.1"/>
    </source>
</evidence>
<dbReference type="PANTHER" id="PTHR24379:SF127">
    <property type="entry name" value="BLOODY FINGERS-RELATED"/>
    <property type="match status" value="1"/>
</dbReference>
<evidence type="ECO:0000313" key="9">
    <source>
        <dbReference type="Proteomes" id="UP000079169"/>
    </source>
</evidence>
<dbReference type="PaxDb" id="121845-A0A3Q0J2E1"/>
<dbReference type="Gene3D" id="3.30.160.60">
    <property type="entry name" value="Classic Zinc Finger"/>
    <property type="match status" value="4"/>
</dbReference>
<keyword evidence="5" id="KW-0862">Zinc</keyword>